<evidence type="ECO:0000313" key="2">
    <source>
        <dbReference type="EMBL" id="DBA14845.1"/>
    </source>
</evidence>
<keyword evidence="1" id="KW-0472">Membrane</keyword>
<keyword evidence="1" id="KW-1133">Transmembrane helix</keyword>
<dbReference type="PROSITE" id="PS51257">
    <property type="entry name" value="PROKAR_LIPOPROTEIN"/>
    <property type="match status" value="1"/>
</dbReference>
<protein>
    <submittedName>
        <fullName evidence="2">Uncharacterized protein</fullName>
    </submittedName>
</protein>
<dbReference type="Proteomes" id="UP001181693">
    <property type="component" value="Unassembled WGS sequence"/>
</dbReference>
<keyword evidence="1" id="KW-0812">Transmembrane</keyword>
<name>A0AAV2ZIE2_PYXAD</name>
<evidence type="ECO:0000256" key="1">
    <source>
        <dbReference type="SAM" id="Phobius"/>
    </source>
</evidence>
<proteinExistence type="predicted"/>
<accession>A0AAV2ZIE2</accession>
<organism evidence="2 3">
    <name type="scientific">Pyxicephalus adspersus</name>
    <name type="common">African bullfrog</name>
    <dbReference type="NCBI Taxonomy" id="30357"/>
    <lineage>
        <taxon>Eukaryota</taxon>
        <taxon>Metazoa</taxon>
        <taxon>Chordata</taxon>
        <taxon>Craniata</taxon>
        <taxon>Vertebrata</taxon>
        <taxon>Euteleostomi</taxon>
        <taxon>Amphibia</taxon>
        <taxon>Batrachia</taxon>
        <taxon>Anura</taxon>
        <taxon>Neobatrachia</taxon>
        <taxon>Ranoidea</taxon>
        <taxon>Pyxicephalidae</taxon>
        <taxon>Pyxicephalinae</taxon>
        <taxon>Pyxicephalus</taxon>
    </lineage>
</organism>
<sequence>MKDCDNTHSAIPQRPIKFYLLSSQGSGFAMFLASCVLTFASYSLFHQMSAEVNTTGEKPEPAMCMEGQIQYVWRGKSDTSASFTYDHNLHYTISPGSLCAVSSKPKILR</sequence>
<comment type="caution">
    <text evidence="2">The sequence shown here is derived from an EMBL/GenBank/DDBJ whole genome shotgun (WGS) entry which is preliminary data.</text>
</comment>
<feature type="transmembrane region" description="Helical" evidence="1">
    <location>
        <begin position="27"/>
        <end position="45"/>
    </location>
</feature>
<keyword evidence="3" id="KW-1185">Reference proteome</keyword>
<reference evidence="2" key="1">
    <citation type="thesis" date="2020" institute="ProQuest LLC" country="789 East Eisenhower Parkway, Ann Arbor, MI, USA">
        <title>Comparative Genomics and Chromosome Evolution.</title>
        <authorList>
            <person name="Mudd A.B."/>
        </authorList>
    </citation>
    <scope>NUCLEOTIDE SEQUENCE</scope>
    <source>
        <strain evidence="2">1538</strain>
        <tissue evidence="2">Blood</tissue>
    </source>
</reference>
<evidence type="ECO:0000313" key="3">
    <source>
        <dbReference type="Proteomes" id="UP001181693"/>
    </source>
</evidence>
<dbReference type="AlphaFoldDB" id="A0AAV2ZIE2"/>
<gene>
    <name evidence="2" type="ORF">GDO54_004123</name>
</gene>
<dbReference type="EMBL" id="DYDO01000012">
    <property type="protein sequence ID" value="DBA14845.1"/>
    <property type="molecule type" value="Genomic_DNA"/>
</dbReference>